<dbReference type="InterPro" id="IPR000515">
    <property type="entry name" value="MetI-like"/>
</dbReference>
<evidence type="ECO:0000256" key="4">
    <source>
        <dbReference type="ARBA" id="ARBA00022475"/>
    </source>
</evidence>
<keyword evidence="3 8" id="KW-0813">Transport</keyword>
<dbReference type="PANTHER" id="PTHR42929">
    <property type="entry name" value="INNER MEMBRANE ABC TRANSPORTER PERMEASE PROTEIN YDCU-RELATED-RELATED"/>
    <property type="match status" value="1"/>
</dbReference>
<evidence type="ECO:0000256" key="2">
    <source>
        <dbReference type="ARBA" id="ARBA00007069"/>
    </source>
</evidence>
<reference evidence="10 11" key="1">
    <citation type="submission" date="2015-06" db="EMBL/GenBank/DDBJ databases">
        <title>The Genome Sequence of Enterococcus faecium 131EA1.</title>
        <authorList>
            <consortium name="The Broad Institute Genomics Platform"/>
            <consortium name="The Broad Institute Genome Sequencing Center for Infectious Disease"/>
            <person name="Earl A.M."/>
            <person name="Van Tyne D."/>
            <person name="Lebreton F."/>
            <person name="Saavedra J.T."/>
            <person name="Gilmore M.S."/>
            <person name="Manson Mcguire A."/>
            <person name="Clock S."/>
            <person name="Crupain M."/>
            <person name="Rangan U."/>
            <person name="Young S."/>
            <person name="Abouelleil A."/>
            <person name="Cao P."/>
            <person name="Chapman S.B."/>
            <person name="Griggs A."/>
            <person name="Priest M."/>
            <person name="Shea T."/>
            <person name="Wortman J."/>
            <person name="Nusbaum C."/>
            <person name="Birren B."/>
        </authorList>
    </citation>
    <scope>NUCLEOTIDE SEQUENCE [LARGE SCALE GENOMIC DNA]</scope>
    <source>
        <strain evidence="10 11">131EA1</strain>
    </source>
</reference>
<feature type="transmembrane region" description="Helical" evidence="8">
    <location>
        <begin position="243"/>
        <end position="262"/>
    </location>
</feature>
<dbReference type="GO" id="GO:0055085">
    <property type="term" value="P:transmembrane transport"/>
    <property type="evidence" value="ECO:0007669"/>
    <property type="project" value="InterPro"/>
</dbReference>
<evidence type="ECO:0000256" key="7">
    <source>
        <dbReference type="ARBA" id="ARBA00023136"/>
    </source>
</evidence>
<comment type="subcellular location">
    <subcellularLocation>
        <location evidence="1 8">Cell membrane</location>
        <topology evidence="1 8">Multi-pass membrane protein</topology>
    </subcellularLocation>
</comment>
<feature type="domain" description="ABC transmembrane type-1" evidence="9">
    <location>
        <begin position="59"/>
        <end position="264"/>
    </location>
</feature>
<evidence type="ECO:0000256" key="8">
    <source>
        <dbReference type="RuleBase" id="RU363032"/>
    </source>
</evidence>
<organism evidence="10 11">
    <name type="scientific">Enterococcus faecium</name>
    <name type="common">Streptococcus faecium</name>
    <dbReference type="NCBI Taxonomy" id="1352"/>
    <lineage>
        <taxon>Bacteria</taxon>
        <taxon>Bacillati</taxon>
        <taxon>Bacillota</taxon>
        <taxon>Bacilli</taxon>
        <taxon>Lactobacillales</taxon>
        <taxon>Enterococcaceae</taxon>
        <taxon>Enterococcus</taxon>
    </lineage>
</organism>
<gene>
    <name evidence="10" type="ORF">EB12_02629</name>
</gene>
<feature type="transmembrane region" description="Helical" evidence="8">
    <location>
        <begin position="181"/>
        <end position="205"/>
    </location>
</feature>
<keyword evidence="5 8" id="KW-0812">Transmembrane</keyword>
<dbReference type="PANTHER" id="PTHR42929:SF1">
    <property type="entry name" value="INNER MEMBRANE ABC TRANSPORTER PERMEASE PROTEIN YDCU-RELATED"/>
    <property type="match status" value="1"/>
</dbReference>
<accession>A0A3F3NJN4</accession>
<evidence type="ECO:0000313" key="10">
    <source>
        <dbReference type="EMBL" id="RBS26907.1"/>
    </source>
</evidence>
<evidence type="ECO:0000259" key="9">
    <source>
        <dbReference type="PROSITE" id="PS50928"/>
    </source>
</evidence>
<comment type="similarity">
    <text evidence="2">Belongs to the binding-protein-dependent transport system permease family. CysTW subfamily.</text>
</comment>
<feature type="transmembrane region" description="Helical" evidence="8">
    <location>
        <begin position="139"/>
        <end position="160"/>
    </location>
</feature>
<evidence type="ECO:0000313" key="11">
    <source>
        <dbReference type="Proteomes" id="UP000253144"/>
    </source>
</evidence>
<evidence type="ECO:0000256" key="6">
    <source>
        <dbReference type="ARBA" id="ARBA00022989"/>
    </source>
</evidence>
<dbReference type="AlphaFoldDB" id="A0A3F3NJN4"/>
<keyword evidence="7 8" id="KW-0472">Membrane</keyword>
<keyword evidence="4" id="KW-1003">Cell membrane</keyword>
<dbReference type="PROSITE" id="PS50928">
    <property type="entry name" value="ABC_TM1"/>
    <property type="match status" value="1"/>
</dbReference>
<dbReference type="Proteomes" id="UP000253144">
    <property type="component" value="Unassembled WGS sequence"/>
</dbReference>
<evidence type="ECO:0000256" key="1">
    <source>
        <dbReference type="ARBA" id="ARBA00004651"/>
    </source>
</evidence>
<evidence type="ECO:0000256" key="5">
    <source>
        <dbReference type="ARBA" id="ARBA00022692"/>
    </source>
</evidence>
<dbReference type="Gene3D" id="1.10.3720.10">
    <property type="entry name" value="MetI-like"/>
    <property type="match status" value="1"/>
</dbReference>
<proteinExistence type="inferred from homology"/>
<dbReference type="InterPro" id="IPR035906">
    <property type="entry name" value="MetI-like_sf"/>
</dbReference>
<feature type="transmembrane region" description="Helical" evidence="8">
    <location>
        <begin position="59"/>
        <end position="85"/>
    </location>
</feature>
<sequence>MKEMKKRLVLVPASFIFCAFLLLPLLFMVLCSLHSDLTNQWTLANYSDIFSNKYYTQAFVNSVLIAVSSSVIGLIGTFILCLCLMNLSTKLQEKITFVSNLAANFAGIPLAFSFIILLGNVGVLKMILPFLADFNLYSWWGLTITYTYFQIPLGVLFLYPSMKEVKKEWLESAQLLGASSAYAWFKVALPFLRPSIASTFVILFANGMGTYETAYALTSSNVNLLTIRIAALVSGDVFAKPNLGSALAVALGVLLVTTMLIIQKKGKVAQT</sequence>
<dbReference type="SUPFAM" id="SSF161098">
    <property type="entry name" value="MetI-like"/>
    <property type="match status" value="1"/>
</dbReference>
<dbReference type="EMBL" id="LEQJ01000019">
    <property type="protein sequence ID" value="RBS26907.1"/>
    <property type="molecule type" value="Genomic_DNA"/>
</dbReference>
<feature type="transmembrane region" description="Helical" evidence="8">
    <location>
        <begin position="97"/>
        <end position="119"/>
    </location>
</feature>
<name>A0A3F3NJN4_ENTFC</name>
<dbReference type="GO" id="GO:0005886">
    <property type="term" value="C:plasma membrane"/>
    <property type="evidence" value="ECO:0007669"/>
    <property type="project" value="UniProtKB-SubCell"/>
</dbReference>
<protein>
    <recommendedName>
        <fullName evidence="9">ABC transmembrane type-1 domain-containing protein</fullName>
    </recommendedName>
</protein>
<dbReference type="Pfam" id="PF00528">
    <property type="entry name" value="BPD_transp_1"/>
    <property type="match status" value="1"/>
</dbReference>
<dbReference type="CDD" id="cd06261">
    <property type="entry name" value="TM_PBP2"/>
    <property type="match status" value="1"/>
</dbReference>
<keyword evidence="6 8" id="KW-1133">Transmembrane helix</keyword>
<evidence type="ECO:0000256" key="3">
    <source>
        <dbReference type="ARBA" id="ARBA00022448"/>
    </source>
</evidence>
<comment type="caution">
    <text evidence="10">The sequence shown here is derived from an EMBL/GenBank/DDBJ whole genome shotgun (WGS) entry which is preliminary data.</text>
</comment>
<dbReference type="RefSeq" id="WP_172605391.1">
    <property type="nucleotide sequence ID" value="NZ_AP019394.1"/>
</dbReference>